<dbReference type="EMBL" id="WHYR01000014">
    <property type="protein sequence ID" value="MQL51958.1"/>
    <property type="molecule type" value="Genomic_DNA"/>
</dbReference>
<evidence type="ECO:0000256" key="2">
    <source>
        <dbReference type="ARBA" id="ARBA00022630"/>
    </source>
</evidence>
<dbReference type="SUPFAM" id="SSF52402">
    <property type="entry name" value="Adenine nucleotide alpha hydrolases-like"/>
    <property type="match status" value="1"/>
</dbReference>
<dbReference type="RefSeq" id="WP_152945884.1">
    <property type="nucleotide sequence ID" value="NZ_WHYR01000014.1"/>
</dbReference>
<dbReference type="PANTHER" id="PTHR43153:SF1">
    <property type="entry name" value="ELECTRON TRANSFER FLAVOPROTEIN SUBUNIT ALPHA, MITOCHONDRIAL"/>
    <property type="match status" value="1"/>
</dbReference>
<sequence>MKQTDIWVWVEGKGHKTATLTLEMLAAASLLAGQVGGRVTAVTTAGSVPSDAAMLGRYGADGVLALCHPALARFSEEDHACALAAAVVEREPSVVLVGASTAGKSIAPRLAAGPGLPLLTACTALEWKGRTLRAVRSLYGGNVLATEEFSALPGVALVLPRSYSPLEPVEKGPVPVEEVLLEAGSLPGRVQVVSEAREGAGETALEDADIIVSGGRGLGGPEHYRLVRELAQTLGAACGASRAIVDAGWVPYKHQVGQTGKKVKPKIYFACGISGAVQHLAGMRDADIIVAINQDPEAPIFQVATYGIVGDVHRVLPALTAAFRRRLAGMAGSEEHEGGKGHVWNSRCAV</sequence>
<dbReference type="GO" id="GO:0033539">
    <property type="term" value="P:fatty acid beta-oxidation using acyl-CoA dehydrogenase"/>
    <property type="evidence" value="ECO:0007669"/>
    <property type="project" value="TreeGrafter"/>
</dbReference>
<dbReference type="AlphaFoldDB" id="A0A6N7IS53"/>
<dbReference type="GO" id="GO:0050660">
    <property type="term" value="F:flavin adenine dinucleotide binding"/>
    <property type="evidence" value="ECO:0007669"/>
    <property type="project" value="InterPro"/>
</dbReference>
<dbReference type="Gene3D" id="3.40.50.620">
    <property type="entry name" value="HUPs"/>
    <property type="match status" value="1"/>
</dbReference>
<dbReference type="OrthoDB" id="9770286at2"/>
<comment type="cofactor">
    <cofactor evidence="4">
        <name>FAD</name>
        <dbReference type="ChEBI" id="CHEBI:57692"/>
    </cofactor>
    <text evidence="4">Binds 1 FAD per dimer.</text>
</comment>
<feature type="binding site" evidence="4">
    <location>
        <position position="216"/>
    </location>
    <ligand>
        <name>FAD</name>
        <dbReference type="ChEBI" id="CHEBI:57692"/>
    </ligand>
</feature>
<accession>A0A6N7IS53</accession>
<keyword evidence="3 4" id="KW-0274">FAD</keyword>
<dbReference type="Pfam" id="PF01012">
    <property type="entry name" value="ETF"/>
    <property type="match status" value="1"/>
</dbReference>
<feature type="binding site" evidence="4">
    <location>
        <position position="293"/>
    </location>
    <ligand>
        <name>FAD</name>
        <dbReference type="ChEBI" id="CHEBI:57692"/>
    </ligand>
</feature>
<dbReference type="InterPro" id="IPR001308">
    <property type="entry name" value="ETF_a/FixB"/>
</dbReference>
<dbReference type="PIRSF" id="PIRSF000089">
    <property type="entry name" value="Electra_flavoP_a"/>
    <property type="match status" value="1"/>
</dbReference>
<reference evidence="6 7" key="1">
    <citation type="submission" date="2019-10" db="EMBL/GenBank/DDBJ databases">
        <title>Comparative genomics of sulfur disproportionating microorganisms.</title>
        <authorList>
            <person name="Ward L.M."/>
            <person name="Bertran E."/>
            <person name="Johnston D."/>
        </authorList>
    </citation>
    <scope>NUCLEOTIDE SEQUENCE [LARGE SCALE GENOMIC DNA]</scope>
    <source>
        <strain evidence="6 7">DSM 14055</strain>
    </source>
</reference>
<dbReference type="GO" id="GO:0009055">
    <property type="term" value="F:electron transfer activity"/>
    <property type="evidence" value="ECO:0007669"/>
    <property type="project" value="InterPro"/>
</dbReference>
<feature type="binding site" evidence="4">
    <location>
        <begin position="241"/>
        <end position="242"/>
    </location>
    <ligand>
        <name>FAD</name>
        <dbReference type="ChEBI" id="CHEBI:57692"/>
    </ligand>
</feature>
<dbReference type="SUPFAM" id="SSF52467">
    <property type="entry name" value="DHS-like NAD/FAD-binding domain"/>
    <property type="match status" value="1"/>
</dbReference>
<dbReference type="PANTHER" id="PTHR43153">
    <property type="entry name" value="ELECTRON TRANSFER FLAVOPROTEIN ALPHA"/>
    <property type="match status" value="1"/>
</dbReference>
<dbReference type="SMART" id="SM00893">
    <property type="entry name" value="ETF"/>
    <property type="match status" value="1"/>
</dbReference>
<comment type="caution">
    <text evidence="6">The sequence shown here is derived from an EMBL/GenBank/DDBJ whole genome shotgun (WGS) entry which is preliminary data.</text>
</comment>
<organism evidence="6 7">
    <name type="scientific">Desulfofundulus thermobenzoicus</name>
    <dbReference type="NCBI Taxonomy" id="29376"/>
    <lineage>
        <taxon>Bacteria</taxon>
        <taxon>Bacillati</taxon>
        <taxon>Bacillota</taxon>
        <taxon>Clostridia</taxon>
        <taxon>Eubacteriales</taxon>
        <taxon>Peptococcaceae</taxon>
        <taxon>Desulfofundulus</taxon>
    </lineage>
</organism>
<keyword evidence="2" id="KW-0285">Flavoprotein</keyword>
<keyword evidence="7" id="KW-1185">Reference proteome</keyword>
<feature type="binding site" evidence="4">
    <location>
        <begin position="272"/>
        <end position="279"/>
    </location>
    <ligand>
        <name>FAD</name>
        <dbReference type="ChEBI" id="CHEBI:57692"/>
    </ligand>
</feature>
<dbReference type="InterPro" id="IPR014731">
    <property type="entry name" value="ETF_asu_C"/>
</dbReference>
<feature type="binding site" evidence="4">
    <location>
        <begin position="255"/>
        <end position="259"/>
    </location>
    <ligand>
        <name>FAD</name>
        <dbReference type="ChEBI" id="CHEBI:57692"/>
    </ligand>
</feature>
<evidence type="ECO:0000256" key="3">
    <source>
        <dbReference type="ARBA" id="ARBA00022827"/>
    </source>
</evidence>
<evidence type="ECO:0000256" key="4">
    <source>
        <dbReference type="PIRSR" id="PIRSR000089-1"/>
    </source>
</evidence>
<dbReference type="FunFam" id="3.40.50.1220:FF:000001">
    <property type="entry name" value="Electron transfer flavoprotein, alpha subunit"/>
    <property type="match status" value="1"/>
</dbReference>
<evidence type="ECO:0000313" key="7">
    <source>
        <dbReference type="Proteomes" id="UP000441717"/>
    </source>
</evidence>
<dbReference type="Pfam" id="PF00766">
    <property type="entry name" value="ETF_alpha"/>
    <property type="match status" value="1"/>
</dbReference>
<feature type="domain" description="Electron transfer flavoprotein alpha/beta-subunit N-terminal" evidence="5">
    <location>
        <begin position="6"/>
        <end position="190"/>
    </location>
</feature>
<dbReference type="Proteomes" id="UP000441717">
    <property type="component" value="Unassembled WGS sequence"/>
</dbReference>
<gene>
    <name evidence="6" type="ORF">GFC01_06690</name>
</gene>
<dbReference type="InterPro" id="IPR014730">
    <property type="entry name" value="ETF_a/b_N"/>
</dbReference>
<evidence type="ECO:0000313" key="6">
    <source>
        <dbReference type="EMBL" id="MQL51958.1"/>
    </source>
</evidence>
<dbReference type="InterPro" id="IPR014729">
    <property type="entry name" value="Rossmann-like_a/b/a_fold"/>
</dbReference>
<comment type="similarity">
    <text evidence="1">Belongs to the ETF alpha-subunit/FixB family.</text>
</comment>
<dbReference type="Gene3D" id="3.40.50.1220">
    <property type="entry name" value="TPP-binding domain"/>
    <property type="match status" value="1"/>
</dbReference>
<name>A0A6N7IS53_9FIRM</name>
<proteinExistence type="inferred from homology"/>
<protein>
    <submittedName>
        <fullName evidence="6">Electron transfer flavoprotein subunit alpha</fullName>
    </submittedName>
</protein>
<dbReference type="InterPro" id="IPR029035">
    <property type="entry name" value="DHS-like_NAD/FAD-binding_dom"/>
</dbReference>
<evidence type="ECO:0000259" key="5">
    <source>
        <dbReference type="SMART" id="SM00893"/>
    </source>
</evidence>
<evidence type="ECO:0000256" key="1">
    <source>
        <dbReference type="ARBA" id="ARBA00005817"/>
    </source>
</evidence>